<dbReference type="Proteomes" id="UP000321393">
    <property type="component" value="Unassembled WGS sequence"/>
</dbReference>
<evidence type="ECO:0000313" key="1">
    <source>
        <dbReference type="EMBL" id="KAA0066735.1"/>
    </source>
</evidence>
<accession>A0A5D3DW33</accession>
<organism evidence="2 4">
    <name type="scientific">Cucumis melo var. makuwa</name>
    <name type="common">Oriental melon</name>
    <dbReference type="NCBI Taxonomy" id="1194695"/>
    <lineage>
        <taxon>Eukaryota</taxon>
        <taxon>Viridiplantae</taxon>
        <taxon>Streptophyta</taxon>
        <taxon>Embryophyta</taxon>
        <taxon>Tracheophyta</taxon>
        <taxon>Spermatophyta</taxon>
        <taxon>Magnoliopsida</taxon>
        <taxon>eudicotyledons</taxon>
        <taxon>Gunneridae</taxon>
        <taxon>Pentapetalae</taxon>
        <taxon>rosids</taxon>
        <taxon>fabids</taxon>
        <taxon>Cucurbitales</taxon>
        <taxon>Cucurbitaceae</taxon>
        <taxon>Benincaseae</taxon>
        <taxon>Cucumis</taxon>
    </lineage>
</organism>
<dbReference type="EMBL" id="SSTD01002424">
    <property type="protein sequence ID" value="TYK27883.1"/>
    <property type="molecule type" value="Genomic_DNA"/>
</dbReference>
<dbReference type="AlphaFoldDB" id="A0A5D3DW33"/>
<dbReference type="Proteomes" id="UP000321947">
    <property type="component" value="Unassembled WGS sequence"/>
</dbReference>
<dbReference type="GO" id="GO:0016301">
    <property type="term" value="F:kinase activity"/>
    <property type="evidence" value="ECO:0007669"/>
    <property type="project" value="UniProtKB-KW"/>
</dbReference>
<protein>
    <submittedName>
        <fullName evidence="1 2">Serine/threonine-protein kinase nek2</fullName>
    </submittedName>
</protein>
<evidence type="ECO:0000313" key="4">
    <source>
        <dbReference type="Proteomes" id="UP000321947"/>
    </source>
</evidence>
<dbReference type="EMBL" id="SSTE01000806">
    <property type="protein sequence ID" value="KAA0066735.1"/>
    <property type="molecule type" value="Genomic_DNA"/>
</dbReference>
<comment type="caution">
    <text evidence="2">The sequence shown here is derived from an EMBL/GenBank/DDBJ whole genome shotgun (WGS) entry which is preliminary data.</text>
</comment>
<evidence type="ECO:0000313" key="3">
    <source>
        <dbReference type="Proteomes" id="UP000321393"/>
    </source>
</evidence>
<name>A0A5D3DW33_CUCMM</name>
<gene>
    <name evidence="2" type="ORF">E5676_scaffold384G00660</name>
    <name evidence="1" type="ORF">E6C27_scaffold271G00720</name>
</gene>
<keyword evidence="2" id="KW-0808">Transferase</keyword>
<reference evidence="3 4" key="1">
    <citation type="submission" date="2019-08" db="EMBL/GenBank/DDBJ databases">
        <title>Draft genome sequences of two oriental melons (Cucumis melo L. var makuwa).</title>
        <authorList>
            <person name="Kwon S.-Y."/>
        </authorList>
    </citation>
    <scope>NUCLEOTIDE SEQUENCE [LARGE SCALE GENOMIC DNA]</scope>
    <source>
        <strain evidence="4">cv. Chang Bougi</strain>
        <strain evidence="3">cv. SW 3</strain>
        <tissue evidence="2">Leaf</tissue>
    </source>
</reference>
<dbReference type="OrthoDB" id="1869436at2759"/>
<evidence type="ECO:0000313" key="2">
    <source>
        <dbReference type="EMBL" id="TYK27883.1"/>
    </source>
</evidence>
<proteinExistence type="predicted"/>
<keyword evidence="2" id="KW-0418">Kinase</keyword>
<sequence length="133" mass="14863">MPKATLDTESKLDLDENTPTYIDSYTMELPTDGDLTLGLDEVEIGEKTVVEYNENGVPIGENGHKLQSFIGSCVHHHIPITHASWKVVPIELKEKICNMVEVEILDKSPNDESPNDALSKLWVLQNMAVEYVV</sequence>